<dbReference type="Gene3D" id="3.40.50.10540">
    <property type="entry name" value="Crotonobetainyl-coa:carnitine coa-transferase, domain 1"/>
    <property type="match status" value="1"/>
</dbReference>
<accession>A0A5N5UH24</accession>
<dbReference type="Proteomes" id="UP000326302">
    <property type="component" value="Unassembled WGS sequence"/>
</dbReference>
<dbReference type="EMBL" id="QJOW01000002">
    <property type="protein sequence ID" value="KAB7516981.1"/>
    <property type="molecule type" value="Genomic_DNA"/>
</dbReference>
<name>A0A5N5UH24_9EURY</name>
<feature type="region of interest" description="Disordered" evidence="1">
    <location>
        <begin position="337"/>
        <end position="359"/>
    </location>
</feature>
<dbReference type="InterPro" id="IPR003673">
    <property type="entry name" value="CoA-Trfase_fam_III"/>
</dbReference>
<dbReference type="Gene3D" id="3.30.1540.10">
    <property type="entry name" value="formyl-coa transferase, domain 3"/>
    <property type="match status" value="1"/>
</dbReference>
<comment type="caution">
    <text evidence="3">The sequence shown here is derived from an EMBL/GenBank/DDBJ whole genome shotgun (WGS) entry which is preliminary data.</text>
</comment>
<organism evidence="3 6">
    <name type="scientific">Halosegnis rubeus</name>
    <dbReference type="NCBI Taxonomy" id="2212850"/>
    <lineage>
        <taxon>Archaea</taxon>
        <taxon>Methanobacteriati</taxon>
        <taxon>Methanobacteriota</taxon>
        <taxon>Stenosarchaea group</taxon>
        <taxon>Halobacteria</taxon>
        <taxon>Halobacteriales</taxon>
        <taxon>Natronomonadaceae</taxon>
        <taxon>Halosegnis</taxon>
    </lineage>
</organism>
<accession>A0A5N5UB11</accession>
<keyword evidence="7" id="KW-1185">Reference proteome</keyword>
<dbReference type="RefSeq" id="WP_152119864.1">
    <property type="nucleotide sequence ID" value="NZ_QJOW01000002.1"/>
</dbReference>
<dbReference type="PANTHER" id="PTHR48228">
    <property type="entry name" value="SUCCINYL-COA--D-CITRAMALATE COA-TRANSFERASE"/>
    <property type="match status" value="1"/>
</dbReference>
<dbReference type="PANTHER" id="PTHR48228:SF5">
    <property type="entry name" value="ALPHA-METHYLACYL-COA RACEMASE"/>
    <property type="match status" value="1"/>
</dbReference>
<sequence length="359" mass="38671">MQLQDVRVLDLTRLLPGPYATQLLADLGADVIKIEAPDRGDYAREMEPTTDEGVGRIFDAVNRGKRSISLDLTTEADRDRFDSLAATADVVIEGFRPGTAERLGIGHERLRERHPDLIYCSLSGYGGTGPRRDWPGHDLNYIATTGLLDMTRRDTEESPQIPGVPVADMAGGLVATLSILAGLLARSRGDGGCYIDASLADAAMSLTAPVAALAFDGVPRPGATPLTGELPWYDLYETADGYVTLAALEPPFWQAFCETAGCPELIDAHGTTDPAERSAVRERLTDLFRERTAEEWEQLCGETGMVAAVQSPADAVDDESYRERGIVHDGRVGFPARIDGEVPTAGESIPDLGEDDDLV</sequence>
<evidence type="ECO:0000313" key="2">
    <source>
        <dbReference type="EMBL" id="KAB7515805.1"/>
    </source>
</evidence>
<evidence type="ECO:0000313" key="6">
    <source>
        <dbReference type="Proteomes" id="UP000326302"/>
    </source>
</evidence>
<dbReference type="Proteomes" id="UP000326207">
    <property type="component" value="Unassembled WGS sequence"/>
</dbReference>
<evidence type="ECO:0000313" key="3">
    <source>
        <dbReference type="EMBL" id="KAB7516981.1"/>
    </source>
</evidence>
<dbReference type="InterPro" id="IPR050509">
    <property type="entry name" value="CoA-transferase_III"/>
</dbReference>
<gene>
    <name evidence="2" type="ORF">DM867_01270</name>
    <name evidence="3" type="ORF">DMP03_06375</name>
    <name evidence="4" type="ORF">DP108_01155</name>
</gene>
<protein>
    <submittedName>
        <fullName evidence="3">CoA transferase</fullName>
    </submittedName>
</protein>
<dbReference type="AlphaFoldDB" id="A0A5N5UH24"/>
<dbReference type="Proteomes" id="UP000326865">
    <property type="component" value="Unassembled WGS sequence"/>
</dbReference>
<dbReference type="SUPFAM" id="SSF89796">
    <property type="entry name" value="CoA-transferase family III (CaiB/BaiF)"/>
    <property type="match status" value="1"/>
</dbReference>
<keyword evidence="3" id="KW-0808">Transferase</keyword>
<evidence type="ECO:0000256" key="1">
    <source>
        <dbReference type="SAM" id="MobiDB-lite"/>
    </source>
</evidence>
<reference evidence="5 6" key="1">
    <citation type="submission" date="2019-10" db="EMBL/GenBank/DDBJ databases">
        <title>Unraveling microbial dark matter from salterns through culturing: the case of the genus Halosegnis.</title>
        <authorList>
            <person name="Duran-Viseras A."/>
            <person name="Andrei A.-S."/>
            <person name="Vera-Gargallo B."/>
            <person name="Ghai R."/>
            <person name="Sanchez-Porro C."/>
            <person name="Ventosa A."/>
        </authorList>
    </citation>
    <scope>NUCLEOTIDE SEQUENCE [LARGE SCALE GENOMIC DNA]</scope>
    <source>
        <strain evidence="3 6">F17-44</strain>
        <strain evidence="2 7">F18-79</strain>
        <strain evidence="4 5">F19-13</strain>
    </source>
</reference>
<evidence type="ECO:0000313" key="7">
    <source>
        <dbReference type="Proteomes" id="UP000326865"/>
    </source>
</evidence>
<evidence type="ECO:0000313" key="4">
    <source>
        <dbReference type="EMBL" id="KAB7519891.1"/>
    </source>
</evidence>
<dbReference type="InterPro" id="IPR044855">
    <property type="entry name" value="CoA-Trfase_III_dom3_sf"/>
</dbReference>
<proteinExistence type="predicted"/>
<evidence type="ECO:0000313" key="5">
    <source>
        <dbReference type="Proteomes" id="UP000326207"/>
    </source>
</evidence>
<dbReference type="EMBL" id="QKKZ01000001">
    <property type="protein sequence ID" value="KAB7515805.1"/>
    <property type="molecule type" value="Genomic_DNA"/>
</dbReference>
<dbReference type="Pfam" id="PF02515">
    <property type="entry name" value="CoA_transf_3"/>
    <property type="match status" value="1"/>
</dbReference>
<dbReference type="GO" id="GO:0016740">
    <property type="term" value="F:transferase activity"/>
    <property type="evidence" value="ECO:0007669"/>
    <property type="project" value="UniProtKB-KW"/>
</dbReference>
<dbReference type="EMBL" id="QMDY01000001">
    <property type="protein sequence ID" value="KAB7519891.1"/>
    <property type="molecule type" value="Genomic_DNA"/>
</dbReference>
<accession>A0A5N5ULU4</accession>
<dbReference type="InterPro" id="IPR023606">
    <property type="entry name" value="CoA-Trfase_III_dom_1_sf"/>
</dbReference>
<dbReference type="OrthoDB" id="28444at2157"/>